<gene>
    <name evidence="2" type="ORF">EB235_14315</name>
</gene>
<dbReference type="InterPro" id="IPR001173">
    <property type="entry name" value="Glyco_trans_2-like"/>
</dbReference>
<evidence type="ECO:0000313" key="3">
    <source>
        <dbReference type="Proteomes" id="UP000503017"/>
    </source>
</evidence>
<dbReference type="RefSeq" id="WP_027030366.1">
    <property type="nucleotide sequence ID" value="NZ_CP033367.1"/>
</dbReference>
<dbReference type="PANTHER" id="PTHR43685">
    <property type="entry name" value="GLYCOSYLTRANSFERASE"/>
    <property type="match status" value="1"/>
</dbReference>
<protein>
    <submittedName>
        <fullName evidence="2">Glycosyltransferase family 2 protein</fullName>
    </submittedName>
</protein>
<feature type="domain" description="Glycosyltransferase 2-like" evidence="1">
    <location>
        <begin position="5"/>
        <end position="128"/>
    </location>
</feature>
<dbReference type="Pfam" id="PF00535">
    <property type="entry name" value="Glycos_transf_2"/>
    <property type="match status" value="1"/>
</dbReference>
<organism evidence="2 3">
    <name type="scientific">Mesorhizobium loti R88b</name>
    <dbReference type="NCBI Taxonomy" id="935548"/>
    <lineage>
        <taxon>Bacteria</taxon>
        <taxon>Pseudomonadati</taxon>
        <taxon>Pseudomonadota</taxon>
        <taxon>Alphaproteobacteria</taxon>
        <taxon>Hyphomicrobiales</taxon>
        <taxon>Phyllobacteriaceae</taxon>
        <taxon>Mesorhizobium</taxon>
    </lineage>
</organism>
<dbReference type="CDD" id="cd00761">
    <property type="entry name" value="Glyco_tranf_GTA_type"/>
    <property type="match status" value="1"/>
</dbReference>
<dbReference type="InterPro" id="IPR029044">
    <property type="entry name" value="Nucleotide-diphossugar_trans"/>
</dbReference>
<dbReference type="PANTHER" id="PTHR43685:SF2">
    <property type="entry name" value="GLYCOSYLTRANSFERASE 2-LIKE DOMAIN-CONTAINING PROTEIN"/>
    <property type="match status" value="1"/>
</dbReference>
<proteinExistence type="predicted"/>
<sequence length="317" mass="35644">MKDISVIIPAHNAGRSIASTILSLASEADLIEEILVVDDGSTDGTGEIAEQAGQRNGLPVFVKRVARFEAGAARNAGMELAVAPWLYFIDADDIHVKDGLRNLLRKATEHPHTGIVVGSYIRRTDGTDRLIDAPAGYGSSRLENAGNYLVDKCQTINVGAALIRSLAIGTVRFPERLSYEEDTLFWARLLTQANVDKVQNPVLTYQISTARADNRLMVEPAKRFFIWRKALRELGAAGVSDDILRRREALLAIKIARVHYLRGSFRIAKRFLRIAAPLPKDRKTQWRFWRYRLKIWFNQLARVPRIRSRKASTDPQT</sequence>
<dbReference type="AlphaFoldDB" id="A0A6M7WPJ2"/>
<dbReference type="EMBL" id="CP033367">
    <property type="protein sequence ID" value="QKD02529.1"/>
    <property type="molecule type" value="Genomic_DNA"/>
</dbReference>
<dbReference type="SUPFAM" id="SSF53448">
    <property type="entry name" value="Nucleotide-diphospho-sugar transferases"/>
    <property type="match status" value="1"/>
</dbReference>
<evidence type="ECO:0000259" key="1">
    <source>
        <dbReference type="Pfam" id="PF00535"/>
    </source>
</evidence>
<keyword evidence="2" id="KW-0808">Transferase</keyword>
<reference evidence="2 3" key="1">
    <citation type="submission" date="2018-10" db="EMBL/GenBank/DDBJ databases">
        <authorList>
            <person name="Perry B.J."/>
            <person name="Sullivan J.T."/>
            <person name="Murphy R.J.T."/>
            <person name="Ramsay J.P."/>
            <person name="Ronson C.W."/>
        </authorList>
    </citation>
    <scope>NUCLEOTIDE SEQUENCE [LARGE SCALE GENOMIC DNA]</scope>
    <source>
        <strain evidence="2 3">R88b</strain>
    </source>
</reference>
<dbReference type="Proteomes" id="UP000503017">
    <property type="component" value="Chromosome"/>
</dbReference>
<dbReference type="GO" id="GO:0016740">
    <property type="term" value="F:transferase activity"/>
    <property type="evidence" value="ECO:0007669"/>
    <property type="project" value="UniProtKB-KW"/>
</dbReference>
<name>A0A6M7WPJ2_RHILI</name>
<dbReference type="Gene3D" id="3.90.550.10">
    <property type="entry name" value="Spore Coat Polysaccharide Biosynthesis Protein SpsA, Chain A"/>
    <property type="match status" value="1"/>
</dbReference>
<accession>A0A6M7WPJ2</accession>
<dbReference type="InterPro" id="IPR050834">
    <property type="entry name" value="Glycosyltransf_2"/>
</dbReference>
<evidence type="ECO:0000313" key="2">
    <source>
        <dbReference type="EMBL" id="QKD02529.1"/>
    </source>
</evidence>